<evidence type="ECO:0000313" key="3">
    <source>
        <dbReference type="EMBL" id="AVO33524.1"/>
    </source>
</evidence>
<proteinExistence type="predicted"/>
<dbReference type="KEGG" id="otk:C6570_04090"/>
<dbReference type="EMBL" id="CP027666">
    <property type="protein sequence ID" value="AVO33524.1"/>
    <property type="molecule type" value="Genomic_DNA"/>
</dbReference>
<dbReference type="Gene3D" id="3.40.50.1820">
    <property type="entry name" value="alpha/beta hydrolase"/>
    <property type="match status" value="1"/>
</dbReference>
<accession>A0A2S0MCA2</accession>
<dbReference type="GO" id="GO:0016787">
    <property type="term" value="F:hydrolase activity"/>
    <property type="evidence" value="ECO:0007669"/>
    <property type="project" value="UniProtKB-KW"/>
</dbReference>
<dbReference type="InterPro" id="IPR022742">
    <property type="entry name" value="Hydrolase_4"/>
</dbReference>
<keyword evidence="4" id="KW-1185">Reference proteome</keyword>
<dbReference type="Proteomes" id="UP000239709">
    <property type="component" value="Chromosome"/>
</dbReference>
<dbReference type="InterPro" id="IPR029058">
    <property type="entry name" value="AB_hydrolase_fold"/>
</dbReference>
<organism evidence="3 4">
    <name type="scientific">Ottowia oryzae</name>
    <dbReference type="NCBI Taxonomy" id="2109914"/>
    <lineage>
        <taxon>Bacteria</taxon>
        <taxon>Pseudomonadati</taxon>
        <taxon>Pseudomonadota</taxon>
        <taxon>Betaproteobacteria</taxon>
        <taxon>Burkholderiales</taxon>
        <taxon>Comamonadaceae</taxon>
        <taxon>Ottowia</taxon>
    </lineage>
</organism>
<dbReference type="SUPFAM" id="SSF53474">
    <property type="entry name" value="alpha/beta-Hydrolases"/>
    <property type="match status" value="1"/>
</dbReference>
<dbReference type="PANTHER" id="PTHR11614">
    <property type="entry name" value="PHOSPHOLIPASE-RELATED"/>
    <property type="match status" value="1"/>
</dbReference>
<protein>
    <submittedName>
        <fullName evidence="3">Alpha/beta hydrolase</fullName>
    </submittedName>
</protein>
<sequence length="332" mass="37215">MRRAGAQEQRARAQRIPARALCQAPDGRRGRSHRPHALTSRLPPPSTWLPGSLPDDNLVLHDWPLPVGGPIRGQVLLVHGLGEHAGNYTELADQLNHWGFSVRGYDQYGHGDSSGQRGDVPDEDRLMRDLATVIDDTRAVMDDRLPLILLGQGMGALVAARLVSRKLRRVEGLVMSSPALSVCSRIAQAPLLRAMALVAAHWPIESRAIAEDMTHDLQAIEAWRKDRLRHECLTARLAHFIVKHGEEVLARAPRWKLPTLLLYAGRDQLVFSEGSERFARLAPADVVQAHHFPMHFHALLHELDRQPVYEALRQWLCARYPAIMLNQAPPYP</sequence>
<dbReference type="AlphaFoldDB" id="A0A2S0MCA2"/>
<dbReference type="InterPro" id="IPR051044">
    <property type="entry name" value="MAG_DAG_Lipase"/>
</dbReference>
<gene>
    <name evidence="3" type="ORF">C6570_04090</name>
</gene>
<dbReference type="OrthoDB" id="9806902at2"/>
<feature type="domain" description="Serine aminopeptidase S33" evidence="2">
    <location>
        <begin position="70"/>
        <end position="304"/>
    </location>
</feature>
<evidence type="ECO:0000313" key="4">
    <source>
        <dbReference type="Proteomes" id="UP000239709"/>
    </source>
</evidence>
<dbReference type="Pfam" id="PF12146">
    <property type="entry name" value="Hydrolase_4"/>
    <property type="match status" value="1"/>
</dbReference>
<reference evidence="3 4" key="1">
    <citation type="submission" date="2018-03" db="EMBL/GenBank/DDBJ databases">
        <title>Genome sequencing of Ottowia sp.</title>
        <authorList>
            <person name="Kim S.-J."/>
            <person name="Heo J."/>
            <person name="Kwon S.-W."/>
        </authorList>
    </citation>
    <scope>NUCLEOTIDE SEQUENCE [LARGE SCALE GENOMIC DNA]</scope>
    <source>
        <strain evidence="3 4">KADR8-3</strain>
    </source>
</reference>
<keyword evidence="3" id="KW-0378">Hydrolase</keyword>
<feature type="region of interest" description="Disordered" evidence="1">
    <location>
        <begin position="22"/>
        <end position="48"/>
    </location>
</feature>
<evidence type="ECO:0000259" key="2">
    <source>
        <dbReference type="Pfam" id="PF12146"/>
    </source>
</evidence>
<name>A0A2S0MCA2_9BURK</name>
<evidence type="ECO:0000256" key="1">
    <source>
        <dbReference type="SAM" id="MobiDB-lite"/>
    </source>
</evidence>